<evidence type="ECO:0000256" key="1">
    <source>
        <dbReference type="SAM" id="MobiDB-lite"/>
    </source>
</evidence>
<accession>A0AAN8R947</accession>
<sequence>MRLIELTPLILLLLSPVSHARRGGGSDGGGGGDGGGGTSGGGSGGGSDTTKCLDSRANQQKEIYDGPIFSGYYDGQLTFKYRLTKSSSETTQYSTCIGADNQYHTFTYDAVMNIGATATNGILDLLIWELRAFAPWDRGYPGDIAPLREIFRLASLGYPDLRITYPNGTIQNHVTSREISWTTDILPVRNTTGNITSVNINTDFVYTPPSDYGAPATNNWIPLEDVCTTGYHIESSQYDSAIFYPRGRNETASGALLTIWLQPNVSDMSANITGVGTDTVSFSLLNGKFQNLVGGAQPEWPCYTSAGFAFNDPPAGWEPFIMGKSSFTREAYWNTSGDFQVTFQGALNVSASKPITGYNESADALPQWKMSGGAQVPPSIFTGAGLLCLIASTAIAFSI</sequence>
<feature type="signal peptide" evidence="2">
    <location>
        <begin position="1"/>
        <end position="20"/>
    </location>
</feature>
<feature type="region of interest" description="Disordered" evidence="1">
    <location>
        <begin position="22"/>
        <end position="52"/>
    </location>
</feature>
<protein>
    <submittedName>
        <fullName evidence="3">Uncharacterized protein</fullName>
    </submittedName>
</protein>
<evidence type="ECO:0000313" key="3">
    <source>
        <dbReference type="EMBL" id="KAK6332970.1"/>
    </source>
</evidence>
<dbReference type="AlphaFoldDB" id="A0AAN8R947"/>
<dbReference type="EMBL" id="JAVHNR010000009">
    <property type="protein sequence ID" value="KAK6332970.1"/>
    <property type="molecule type" value="Genomic_DNA"/>
</dbReference>
<dbReference type="Proteomes" id="UP001313282">
    <property type="component" value="Unassembled WGS sequence"/>
</dbReference>
<comment type="caution">
    <text evidence="3">The sequence shown here is derived from an EMBL/GenBank/DDBJ whole genome shotgun (WGS) entry which is preliminary data.</text>
</comment>
<reference evidence="3 4" key="1">
    <citation type="submission" date="2019-10" db="EMBL/GenBank/DDBJ databases">
        <authorList>
            <person name="Palmer J.M."/>
        </authorList>
    </citation>
    <scope>NUCLEOTIDE SEQUENCE [LARGE SCALE GENOMIC DNA]</scope>
    <source>
        <strain evidence="3 4">TWF718</strain>
    </source>
</reference>
<feature type="compositionally biased region" description="Gly residues" evidence="1">
    <location>
        <begin position="23"/>
        <end position="47"/>
    </location>
</feature>
<organism evidence="3 4">
    <name type="scientific">Orbilia javanica</name>
    <dbReference type="NCBI Taxonomy" id="47235"/>
    <lineage>
        <taxon>Eukaryota</taxon>
        <taxon>Fungi</taxon>
        <taxon>Dikarya</taxon>
        <taxon>Ascomycota</taxon>
        <taxon>Pezizomycotina</taxon>
        <taxon>Orbiliomycetes</taxon>
        <taxon>Orbiliales</taxon>
        <taxon>Orbiliaceae</taxon>
        <taxon>Orbilia</taxon>
    </lineage>
</organism>
<proteinExistence type="predicted"/>
<name>A0AAN8R947_9PEZI</name>
<gene>
    <name evidence="3" type="ORF">TWF718_010797</name>
</gene>
<keyword evidence="4" id="KW-1185">Reference proteome</keyword>
<keyword evidence="2" id="KW-0732">Signal</keyword>
<evidence type="ECO:0000313" key="4">
    <source>
        <dbReference type="Proteomes" id="UP001313282"/>
    </source>
</evidence>
<feature type="chain" id="PRO_5042890966" evidence="2">
    <location>
        <begin position="21"/>
        <end position="399"/>
    </location>
</feature>
<evidence type="ECO:0000256" key="2">
    <source>
        <dbReference type="SAM" id="SignalP"/>
    </source>
</evidence>